<dbReference type="Gene3D" id="3.10.50.30">
    <property type="entry name" value="Transcription elongation factor, GreA/GreB, C-terminal domain"/>
    <property type="match status" value="1"/>
</dbReference>
<dbReference type="GO" id="GO:0032982">
    <property type="term" value="C:myosin filament"/>
    <property type="evidence" value="ECO:0007669"/>
    <property type="project" value="TreeGrafter"/>
</dbReference>
<accession>A0A7J4GS37</accession>
<reference evidence="6" key="1">
    <citation type="journal article" date="2019" name="bioRxiv">
        <title>Genome diversification in globally distributed novel marine Proteobacteria is linked to environmental adaptation.</title>
        <authorList>
            <person name="Zhou Z."/>
            <person name="Tran P.Q."/>
            <person name="Kieft K."/>
            <person name="Anantharaman K."/>
        </authorList>
    </citation>
    <scope>NUCLEOTIDE SEQUENCE [LARGE SCALE GENOMIC DNA]</scope>
</reference>
<feature type="compositionally biased region" description="Polar residues" evidence="2">
    <location>
        <begin position="562"/>
        <end position="573"/>
    </location>
</feature>
<proteinExistence type="predicted"/>
<feature type="transmembrane region" description="Helical" evidence="3">
    <location>
        <begin position="102"/>
        <end position="118"/>
    </location>
</feature>
<feature type="region of interest" description="Disordered" evidence="2">
    <location>
        <begin position="670"/>
        <end position="695"/>
    </location>
</feature>
<feature type="coiled-coil region" evidence="1">
    <location>
        <begin position="273"/>
        <end position="385"/>
    </location>
</feature>
<keyword evidence="1" id="KW-0175">Coiled coil</keyword>
<feature type="region of interest" description="Disordered" evidence="2">
    <location>
        <begin position="562"/>
        <end position="601"/>
    </location>
</feature>
<feature type="transmembrane region" description="Helical" evidence="3">
    <location>
        <begin position="6"/>
        <end position="24"/>
    </location>
</feature>
<feature type="compositionally biased region" description="Basic and acidic residues" evidence="2">
    <location>
        <begin position="574"/>
        <end position="599"/>
    </location>
</feature>
<dbReference type="GO" id="GO:0000146">
    <property type="term" value="F:microfilament motor activity"/>
    <property type="evidence" value="ECO:0007669"/>
    <property type="project" value="TreeGrafter"/>
</dbReference>
<sequence>MKEELQQIQAVAVVTFLCVLIAIYSGGEYGEWFEISGTRQDIFDPANPDNGTAYYSFEYSYHTDHYTYFDTDAGETERKNYDSTACESCVEKASAIQAVKRLAYGTAILALGVAYMAHDSIKTLHNKNLRKALTNLKYSAILVLILGILTTSMYYMSWTDALLKDEVGINTQLGEEEVLGCIANSLTFYGGEGCLEYVSSNEQGEADLLSARINPISWGPGIGFFVIVLGSMITGGGTLYILGNIDEEWQDILKKQDLIERQQKIQDGEVDKSKGLLQEFEDTEEKLRDAEKSINDVRTTASGIDYEGIDDLDGELDRLTALNQSVETLNNSLESKLKTARLATSEVEKRARMAEKELNEDLAAKSNLEKEIDDLRGKHENDMRLSDRMTREISSLRKMSEDADERSLKAEKKLKVEKPDTINALESYDSVKAAYDKTVEEKNNLEKEIMEYEQSTLEANEREKSADVERKEAAQRRKDLDREMKLMDKNKKRINDKFTTLAADIEKAKKDLANSREKAAVTLSELDLERETIVELQQETEKHRSKEGEIVELTNSLKELQEQVNEQKTSNKGIETDLKAETDRKKRTKDEFNSLEKASEQVSKVMKSLKKQFDSAKSELNIVIDERNKAERVLESEKTEHERLKEDLEFLQSNTIGSEEDTERKIKAMNIEIPKSQEEAREMTEEADALSGDNQDLEAKIKEARLGSINAAVTEEKEDKTESSVGATIGTSLIVKNLAKETEHNFQLVNPDQADPKTGKLPLTNPIAKALEGAKEGDEVSVGPNTFKVIKLN</sequence>
<dbReference type="GO" id="GO:0051015">
    <property type="term" value="F:actin filament binding"/>
    <property type="evidence" value="ECO:0007669"/>
    <property type="project" value="TreeGrafter"/>
</dbReference>
<dbReference type="GO" id="GO:0003677">
    <property type="term" value="F:DNA binding"/>
    <property type="evidence" value="ECO:0007669"/>
    <property type="project" value="InterPro"/>
</dbReference>
<dbReference type="GO" id="GO:0005737">
    <property type="term" value="C:cytoplasm"/>
    <property type="evidence" value="ECO:0007669"/>
    <property type="project" value="TreeGrafter"/>
</dbReference>
<name>A0A7J4GS37_9ARCH</name>
<dbReference type="GO" id="GO:0032784">
    <property type="term" value="P:regulation of DNA-templated transcription elongation"/>
    <property type="evidence" value="ECO:0007669"/>
    <property type="project" value="InterPro"/>
</dbReference>
<evidence type="ECO:0000259" key="4">
    <source>
        <dbReference type="Pfam" id="PF01272"/>
    </source>
</evidence>
<protein>
    <recommendedName>
        <fullName evidence="4">Transcription elongation factor GreA/GreB C-terminal domain-containing protein</fullName>
    </recommendedName>
</protein>
<evidence type="ECO:0000256" key="1">
    <source>
        <dbReference type="SAM" id="Coils"/>
    </source>
</evidence>
<dbReference type="Pfam" id="PF01272">
    <property type="entry name" value="GreA_GreB"/>
    <property type="match status" value="1"/>
</dbReference>
<dbReference type="Proteomes" id="UP000585802">
    <property type="component" value="Unassembled WGS sequence"/>
</dbReference>
<evidence type="ECO:0000256" key="2">
    <source>
        <dbReference type="SAM" id="MobiDB-lite"/>
    </source>
</evidence>
<evidence type="ECO:0000313" key="6">
    <source>
        <dbReference type="Proteomes" id="UP000585802"/>
    </source>
</evidence>
<evidence type="ECO:0000256" key="3">
    <source>
        <dbReference type="SAM" id="Phobius"/>
    </source>
</evidence>
<gene>
    <name evidence="5" type="ORF">EYQ70_03460</name>
</gene>
<feature type="domain" description="Transcription elongation factor GreA/GreB C-terminal" evidence="4">
    <location>
        <begin position="728"/>
        <end position="785"/>
    </location>
</feature>
<keyword evidence="3" id="KW-0812">Transmembrane</keyword>
<dbReference type="InterPro" id="IPR001437">
    <property type="entry name" value="Tscrpt_elong_fac_GreA/B_C"/>
</dbReference>
<feature type="transmembrane region" description="Helical" evidence="3">
    <location>
        <begin position="138"/>
        <end position="156"/>
    </location>
</feature>
<dbReference type="SUPFAM" id="SSF54534">
    <property type="entry name" value="FKBP-like"/>
    <property type="match status" value="1"/>
</dbReference>
<dbReference type="InterPro" id="IPR036953">
    <property type="entry name" value="GreA/GreB_C_sf"/>
</dbReference>
<feature type="transmembrane region" description="Helical" evidence="3">
    <location>
        <begin position="222"/>
        <end position="242"/>
    </location>
</feature>
<organism evidence="5 6">
    <name type="scientific">Marine Group III euryarchaeote</name>
    <dbReference type="NCBI Taxonomy" id="2173149"/>
    <lineage>
        <taxon>Archaea</taxon>
        <taxon>Methanobacteriati</taxon>
        <taxon>Thermoplasmatota</taxon>
        <taxon>Thermoplasmata</taxon>
        <taxon>Candidatus Thermoprofundales</taxon>
    </lineage>
</organism>
<dbReference type="PANTHER" id="PTHR45615">
    <property type="entry name" value="MYOSIN HEAVY CHAIN, NON-MUSCLE"/>
    <property type="match status" value="1"/>
</dbReference>
<comment type="caution">
    <text evidence="5">The sequence shown here is derived from an EMBL/GenBank/DDBJ whole genome shotgun (WGS) entry which is preliminary data.</text>
</comment>
<feature type="region of interest" description="Disordered" evidence="2">
    <location>
        <begin position="454"/>
        <end position="488"/>
    </location>
</feature>
<evidence type="ECO:0000313" key="5">
    <source>
        <dbReference type="EMBL" id="HIF37446.1"/>
    </source>
</evidence>
<keyword evidence="3" id="KW-0472">Membrane</keyword>
<dbReference type="AlphaFoldDB" id="A0A7J4GS37"/>
<dbReference type="EMBL" id="DUCX01000053">
    <property type="protein sequence ID" value="HIF37446.1"/>
    <property type="molecule type" value="Genomic_DNA"/>
</dbReference>
<dbReference type="PANTHER" id="PTHR45615:SF40">
    <property type="entry name" value="MYOSIN HEAVY CHAIN, NON-MUSCLE"/>
    <property type="match status" value="1"/>
</dbReference>
<dbReference type="GO" id="GO:0016460">
    <property type="term" value="C:myosin II complex"/>
    <property type="evidence" value="ECO:0007669"/>
    <property type="project" value="TreeGrafter"/>
</dbReference>
<feature type="compositionally biased region" description="Basic and acidic residues" evidence="2">
    <location>
        <begin position="459"/>
        <end position="488"/>
    </location>
</feature>
<keyword evidence="3" id="KW-1133">Transmembrane helix</keyword>
<feature type="compositionally biased region" description="Basic and acidic residues" evidence="2">
    <location>
        <begin position="675"/>
        <end position="684"/>
    </location>
</feature>